<protein>
    <submittedName>
        <fullName evidence="1">Uncharacterized protein</fullName>
    </submittedName>
</protein>
<dbReference type="GeneID" id="36320201"/>
<reference evidence="1 2" key="1">
    <citation type="journal article" date="2015" name="Environ. Microbiol.">
        <title>Genome analyses suggest the presence of polyploidy and recent human-driven expansions in eight global populations of the honeybee pathogen Nosema ceranae.</title>
        <authorList>
            <person name="Pelin A."/>
            <person name="Selman M."/>
            <person name="Aris-Brosou S."/>
            <person name="Farinelli L."/>
            <person name="Corradi N."/>
        </authorList>
    </citation>
    <scope>NUCLEOTIDE SEQUENCE [LARGE SCALE GENOMIC DNA]</scope>
    <source>
        <strain evidence="1 2">PA08 1199</strain>
    </source>
</reference>
<dbReference type="RefSeq" id="XP_024329388.1">
    <property type="nucleotide sequence ID" value="XM_024475266.1"/>
</dbReference>
<gene>
    <name evidence="1" type="ORF">AAJ76_347000188</name>
</gene>
<name>A0A0F9W741_9MICR</name>
<keyword evidence="2" id="KW-1185">Reference proteome</keyword>
<evidence type="ECO:0000313" key="1">
    <source>
        <dbReference type="EMBL" id="KKO73646.1"/>
    </source>
</evidence>
<dbReference type="VEuPathDB" id="MicrosporidiaDB:AAJ76_347000188"/>
<comment type="caution">
    <text evidence="1">The sequence shown here is derived from an EMBL/GenBank/DDBJ whole genome shotgun (WGS) entry which is preliminary data.</text>
</comment>
<proteinExistence type="predicted"/>
<accession>A0A0F9W741</accession>
<dbReference type="AlphaFoldDB" id="A0A0F9W741"/>
<evidence type="ECO:0000313" key="2">
    <source>
        <dbReference type="Proteomes" id="UP000034350"/>
    </source>
</evidence>
<organism evidence="1 2">
    <name type="scientific">Vairimorpha ceranae</name>
    <dbReference type="NCBI Taxonomy" id="40302"/>
    <lineage>
        <taxon>Eukaryota</taxon>
        <taxon>Fungi</taxon>
        <taxon>Fungi incertae sedis</taxon>
        <taxon>Microsporidia</taxon>
        <taxon>Nosematidae</taxon>
        <taxon>Vairimorpha</taxon>
    </lineage>
</organism>
<dbReference type="EMBL" id="JPQZ01000347">
    <property type="protein sequence ID" value="KKO73646.1"/>
    <property type="molecule type" value="Genomic_DNA"/>
</dbReference>
<feature type="non-terminal residue" evidence="1">
    <location>
        <position position="62"/>
    </location>
</feature>
<dbReference type="Proteomes" id="UP000034350">
    <property type="component" value="Unassembled WGS sequence"/>
</dbReference>
<sequence>MSLSYHKIIFFFTSAPFMPFKINKNKNLSINLHEAVNNLQEDVHSLEKTISYYEKHLEYLDM</sequence>